<dbReference type="AlphaFoldDB" id="A0A937RK00"/>
<proteinExistence type="predicted"/>
<gene>
    <name evidence="3" type="ORF">I7412_31295</name>
</gene>
<organism evidence="3 4">
    <name type="scientific">Frankia nepalensis</name>
    <dbReference type="NCBI Taxonomy" id="1836974"/>
    <lineage>
        <taxon>Bacteria</taxon>
        <taxon>Bacillati</taxon>
        <taxon>Actinomycetota</taxon>
        <taxon>Actinomycetes</taxon>
        <taxon>Frankiales</taxon>
        <taxon>Frankiaceae</taxon>
        <taxon>Frankia</taxon>
    </lineage>
</organism>
<comment type="caution">
    <text evidence="3">The sequence shown here is derived from an EMBL/GenBank/DDBJ whole genome shotgun (WGS) entry which is preliminary data.</text>
</comment>
<keyword evidence="2" id="KW-1133">Transmembrane helix</keyword>
<accession>A0A937RK00</accession>
<keyword evidence="2" id="KW-0812">Transmembrane</keyword>
<evidence type="ECO:0000256" key="1">
    <source>
        <dbReference type="SAM" id="MobiDB-lite"/>
    </source>
</evidence>
<evidence type="ECO:0000256" key="2">
    <source>
        <dbReference type="SAM" id="Phobius"/>
    </source>
</evidence>
<keyword evidence="2" id="KW-0472">Membrane</keyword>
<dbReference type="Proteomes" id="UP000604475">
    <property type="component" value="Unassembled WGS sequence"/>
</dbReference>
<feature type="region of interest" description="Disordered" evidence="1">
    <location>
        <begin position="1"/>
        <end position="40"/>
    </location>
</feature>
<evidence type="ECO:0000313" key="3">
    <source>
        <dbReference type="EMBL" id="MBL7631567.1"/>
    </source>
</evidence>
<dbReference type="RefSeq" id="WP_203002780.1">
    <property type="nucleotide sequence ID" value="NZ_JADWYU010000189.1"/>
</dbReference>
<feature type="transmembrane region" description="Helical" evidence="2">
    <location>
        <begin position="53"/>
        <end position="75"/>
    </location>
</feature>
<feature type="compositionally biased region" description="Low complexity" evidence="1">
    <location>
        <begin position="1"/>
        <end position="24"/>
    </location>
</feature>
<feature type="transmembrane region" description="Helical" evidence="2">
    <location>
        <begin position="87"/>
        <end position="105"/>
    </location>
</feature>
<name>A0A937RK00_9ACTN</name>
<dbReference type="EMBL" id="JAEACQ010000277">
    <property type="protein sequence ID" value="MBL7631567.1"/>
    <property type="molecule type" value="Genomic_DNA"/>
</dbReference>
<reference evidence="3" key="1">
    <citation type="submission" date="2020-12" db="EMBL/GenBank/DDBJ databases">
        <title>Genomic characterization of non-nitrogen-fixing Frankia strains.</title>
        <authorList>
            <person name="Carlos-Shanley C."/>
            <person name="Guerra T."/>
            <person name="Hahn D."/>
        </authorList>
    </citation>
    <scope>NUCLEOTIDE SEQUENCE</scope>
    <source>
        <strain evidence="3">CN6</strain>
    </source>
</reference>
<sequence>MGDGTDPAGHHAPAAAPRGAALDADGPRATPARADGLTVDDTRIRQAAGPAPWHGAVTIGLFFAAAGTLITYTLLPLPGQRAFGAGNYWLAGGLFAAHLLVSRLVRLRVVRAAGGG</sequence>
<evidence type="ECO:0000313" key="4">
    <source>
        <dbReference type="Proteomes" id="UP000604475"/>
    </source>
</evidence>
<protein>
    <submittedName>
        <fullName evidence="3">Uncharacterized protein</fullName>
    </submittedName>
</protein>
<keyword evidence="4" id="KW-1185">Reference proteome</keyword>